<evidence type="ECO:0000256" key="7">
    <source>
        <dbReference type="SAM" id="MobiDB-lite"/>
    </source>
</evidence>
<feature type="compositionally biased region" description="Pro residues" evidence="7">
    <location>
        <begin position="1517"/>
        <end position="1526"/>
    </location>
</feature>
<dbReference type="Proteomes" id="UP001610444">
    <property type="component" value="Unassembled WGS sequence"/>
</dbReference>
<feature type="compositionally biased region" description="Basic and acidic residues" evidence="7">
    <location>
        <begin position="1442"/>
        <end position="1453"/>
    </location>
</feature>
<keyword evidence="1" id="KW-0540">Nuclease</keyword>
<dbReference type="InterPro" id="IPR004601">
    <property type="entry name" value="UvdE"/>
</dbReference>
<feature type="compositionally biased region" description="Basic and acidic residues" evidence="7">
    <location>
        <begin position="1344"/>
        <end position="1353"/>
    </location>
</feature>
<evidence type="ECO:0000259" key="8">
    <source>
        <dbReference type="Pfam" id="PF09949"/>
    </source>
</evidence>
<proteinExistence type="predicted"/>
<feature type="region of interest" description="Disordered" evidence="7">
    <location>
        <begin position="131"/>
        <end position="153"/>
    </location>
</feature>
<feature type="compositionally biased region" description="Basic and acidic residues" evidence="7">
    <location>
        <begin position="1028"/>
        <end position="1042"/>
    </location>
</feature>
<feature type="compositionally biased region" description="Low complexity" evidence="7">
    <location>
        <begin position="619"/>
        <end position="631"/>
    </location>
</feature>
<feature type="compositionally biased region" description="Polar residues" evidence="7">
    <location>
        <begin position="1428"/>
        <end position="1439"/>
    </location>
</feature>
<feature type="region of interest" description="Disordered" evidence="7">
    <location>
        <begin position="98"/>
        <end position="118"/>
    </location>
</feature>
<feature type="compositionally biased region" description="Low complexity" evidence="7">
    <location>
        <begin position="1084"/>
        <end position="1095"/>
    </location>
</feature>
<accession>A0ABR4KP69</accession>
<dbReference type="NCBIfam" id="TIGR00629">
    <property type="entry name" value="uvde"/>
    <property type="match status" value="1"/>
</dbReference>
<keyword evidence="10" id="KW-1185">Reference proteome</keyword>
<feature type="domain" description="Phosphatidate phosphatase APP1 catalytic" evidence="8">
    <location>
        <begin position="1183"/>
        <end position="1332"/>
    </location>
</feature>
<feature type="compositionally biased region" description="Polar residues" evidence="7">
    <location>
        <begin position="1581"/>
        <end position="1611"/>
    </location>
</feature>
<feature type="region of interest" description="Disordered" evidence="7">
    <location>
        <begin position="1066"/>
        <end position="1096"/>
    </location>
</feature>
<dbReference type="InterPro" id="IPR019236">
    <property type="entry name" value="APP1_cat"/>
</dbReference>
<evidence type="ECO:0000256" key="1">
    <source>
        <dbReference type="ARBA" id="ARBA00022722"/>
    </source>
</evidence>
<evidence type="ECO:0000256" key="3">
    <source>
        <dbReference type="ARBA" id="ARBA00022763"/>
    </source>
</evidence>
<feature type="region of interest" description="Disordered" evidence="7">
    <location>
        <begin position="1014"/>
        <end position="1044"/>
    </location>
</feature>
<feature type="compositionally biased region" description="Low complexity" evidence="7">
    <location>
        <begin position="1527"/>
        <end position="1543"/>
    </location>
</feature>
<comment type="caution">
    <text evidence="9">The sequence shown here is derived from an EMBL/GenBank/DDBJ whole genome shotgun (WGS) entry which is preliminary data.</text>
</comment>
<dbReference type="SUPFAM" id="SSF51658">
    <property type="entry name" value="Xylose isomerase-like"/>
    <property type="match status" value="1"/>
</dbReference>
<feature type="compositionally biased region" description="Low complexity" evidence="7">
    <location>
        <begin position="1551"/>
        <end position="1570"/>
    </location>
</feature>
<reference evidence="9 10" key="1">
    <citation type="submission" date="2024-07" db="EMBL/GenBank/DDBJ databases">
        <title>Section-level genome sequencing and comparative genomics of Aspergillus sections Usti and Cavernicolus.</title>
        <authorList>
            <consortium name="Lawrence Berkeley National Laboratory"/>
            <person name="Nybo J.L."/>
            <person name="Vesth T.C."/>
            <person name="Theobald S."/>
            <person name="Frisvad J.C."/>
            <person name="Larsen T.O."/>
            <person name="Kjaerboelling I."/>
            <person name="Rothschild-Mancinelli K."/>
            <person name="Lyhne E.K."/>
            <person name="Kogle M.E."/>
            <person name="Barry K."/>
            <person name="Clum A."/>
            <person name="Na H."/>
            <person name="Ledsgaard L."/>
            <person name="Lin J."/>
            <person name="Lipzen A."/>
            <person name="Kuo A."/>
            <person name="Riley R."/>
            <person name="Mondo S."/>
            <person name="LaButti K."/>
            <person name="Haridas S."/>
            <person name="Pangalinan J."/>
            <person name="Salamov A.A."/>
            <person name="Simmons B.A."/>
            <person name="Magnuson J.K."/>
            <person name="Chen J."/>
            <person name="Drula E."/>
            <person name="Henrissat B."/>
            <person name="Wiebenga A."/>
            <person name="Lubbers R.J."/>
            <person name="Gomes A.C."/>
            <person name="Macurrencykelacurrency M.R."/>
            <person name="Stajich J."/>
            <person name="Grigoriev I.V."/>
            <person name="Mortensen U.H."/>
            <person name="De vries R.P."/>
            <person name="Baker S.E."/>
            <person name="Andersen M.R."/>
        </authorList>
    </citation>
    <scope>NUCLEOTIDE SEQUENCE [LARGE SCALE GENOMIC DNA]</scope>
    <source>
        <strain evidence="9 10">CBS 756.74</strain>
    </source>
</reference>
<feature type="region of interest" description="Disordered" evidence="7">
    <location>
        <begin position="598"/>
        <end position="727"/>
    </location>
</feature>
<evidence type="ECO:0000313" key="9">
    <source>
        <dbReference type="EMBL" id="KAL2854070.1"/>
    </source>
</evidence>
<feature type="compositionally biased region" description="Polar residues" evidence="7">
    <location>
        <begin position="1466"/>
        <end position="1475"/>
    </location>
</feature>
<evidence type="ECO:0000256" key="2">
    <source>
        <dbReference type="ARBA" id="ARBA00022759"/>
    </source>
</evidence>
<keyword evidence="5" id="KW-0378">Hydrolase</keyword>
<dbReference type="EMBL" id="JBFXLR010000012">
    <property type="protein sequence ID" value="KAL2854070.1"/>
    <property type="molecule type" value="Genomic_DNA"/>
</dbReference>
<feature type="region of interest" description="Disordered" evidence="7">
    <location>
        <begin position="1344"/>
        <end position="1622"/>
    </location>
</feature>
<keyword evidence="4" id="KW-0228">DNA excision</keyword>
<feature type="compositionally biased region" description="Polar residues" evidence="7">
    <location>
        <begin position="1506"/>
        <end position="1516"/>
    </location>
</feature>
<dbReference type="Pfam" id="PF09949">
    <property type="entry name" value="APP1_cat"/>
    <property type="match status" value="1"/>
</dbReference>
<sequence length="1688" mass="188916">MFLRHLPQQRFAQHAARFHSAVESGPAGQVRHTCVSHRSWMTVQGSVAIPIAATAPKLDFHTQRRAFSRTTSSSHSGGRWLALKLETTPLTTLTLSRQFSTGSPRLSSDMKATSEPRTPLKVEEGQIEDSYADTGDTRENGALNVPIDPESDEEVPVEAEELQEALSRAPPVNSSYLPLPWKGRLGYACLNTYLRYSNPPVFCSRTCRIASILENRHPLSDPSQPPHPTKNRPDREQTPDVARGQAYVEALGLTNARDLLKLVRWNDRYGIKFMRLSSEMFPFASHQEYGYRLAPFASEILGEVGRLVAELGHRVSVHPGQFTQLGSPRKEVYENSVRDLEYHSELLQLLKLPSQQDRDAVMILHMGGVFGDKEATLDRFRQNYQTLSQDIKNRLVLENDDVSWSVHDLLPICEELNIPLVLDYHHHNIIFDSTQLREGTLDIMNLYDRIKATWTKKNITQKMHYSEPVAAAITNRQRRKHSDRVRVLPPCDPTMDLMIEAKDKEQAVFELMRTYKLPGHDLFNDITPYVRTDENKPFKPPRKTKKNGDFVDLEAQIAPPKTVPEEEVGMGGPERRVYWPPGMEEWLKPKKVVRIKALKTPKSSKKAPPPAEGVEIDGAPATPTTPTSKSTKGVERASSVKKRATRKRKASPTPTPSASDDEPVEDTQPPSLSRSKTEGARRSRRAKTINYAEDDDRWRLPPPSSPAKWPVPHRPSPLLPRRFPSRDPEDLSRGFSRVFRLLFGPHAARRAHLRLWNFRHETVPAFRHRAQARIYRAILNRQARLARRAKTGKFGIRHILTRRRQRRRRGLSGIVGGLLVPFEKAAHAAGKAPGAGAVAKGVMSDYGPPSSSSTWGSLGSGYGRQPGARRKKVFEYIKAANELRQSYAAQWTAQRNASRGDDEYLNTPGAFPDVEIARSGNEEMVLFPSYARVLGQNKMGEPRRRRRGSASTIDEYRGLDGQEHELPEWEMFDDENAVVAVDVRGWVYSPYRGPMTRKQRLAIALARRLTGIPAPTNSTTGLDGENQDDAHIPRTTEKREEEIVNTEAQSIIKKVDKGNEMGWKVDSSELDEATPGPTPQRKPTTSSMQSTQSTQLTKDELSVANAHLMERIRPFLTNPMAGMAVTVFFFNDEQSQSRNITTNESGHFSIRASLSFIPTHVRVLASEDLSAVKGVEVIKPTGVSLISDIDDTVKHSAITSGAKEIFRNVFVRELKDLTIEGVEEWYNNLAKLGVDIHYVSNAPWQLYPLLDRYFKMVGLPPGSFHLKQYSGMLQGIFEPTLERKKGNLEQILLDFPERKFILVGDSGEADLEVYTDLVLANPGRILGIFIRDITTPERTNFFEKSIDHLEHTPTRTRSTPDLVDRSDSAPNRPTLPPRPSQIPSAPVPEAKSAEMEDLIDLSDDPPQKSTYESEKLSTGRIPPAIPSKPSSLRSVTNTADLADIRPEIRDPFKRKPAPPLPRRSVASDSGLSPNESGSRRSSPAGASDISERSSQNQMPVRARTAGPQSNNQTPVSKQPPAPPPPRRSNTGASTISSSSSRSDLNSRRTPEQQPTFPTSTPSSRASSPSKRPVPPNILRSPASNPSLNRTNTNNSDVYPPSRASSVNSSAPPQAPLPNKREELWRRRWERASEILADRGVVLGSWRKGRDVQDVSLWLVKEALKGSSSPSKEKEREMERERERGSAFS</sequence>
<protein>
    <submittedName>
        <fullName evidence="9">UV-endonuclease UvdE-domain-containing protein</fullName>
    </submittedName>
</protein>
<dbReference type="GeneID" id="98160226"/>
<dbReference type="Gene3D" id="3.20.20.150">
    <property type="entry name" value="Divalent-metal-dependent TIM barrel enzymes"/>
    <property type="match status" value="1"/>
</dbReference>
<gene>
    <name evidence="9" type="ORF">BJX68DRAFT_264817</name>
</gene>
<evidence type="ECO:0000256" key="6">
    <source>
        <dbReference type="ARBA" id="ARBA00023204"/>
    </source>
</evidence>
<evidence type="ECO:0000313" key="10">
    <source>
        <dbReference type="Proteomes" id="UP001610444"/>
    </source>
</evidence>
<keyword evidence="2" id="KW-0255">Endonuclease</keyword>
<dbReference type="PANTHER" id="PTHR31290">
    <property type="entry name" value="UV-DAMAGE ENDONUCLEASE"/>
    <property type="match status" value="1"/>
</dbReference>
<feature type="region of interest" description="Disordered" evidence="7">
    <location>
        <begin position="1663"/>
        <end position="1688"/>
    </location>
</feature>
<feature type="region of interest" description="Disordered" evidence="7">
    <location>
        <begin position="216"/>
        <end position="240"/>
    </location>
</feature>
<dbReference type="InterPro" id="IPR036237">
    <property type="entry name" value="Xyl_isomerase-like_sf"/>
</dbReference>
<evidence type="ECO:0000256" key="5">
    <source>
        <dbReference type="ARBA" id="ARBA00022801"/>
    </source>
</evidence>
<feature type="compositionally biased region" description="Basic and acidic residues" evidence="7">
    <location>
        <begin position="1670"/>
        <end position="1688"/>
    </location>
</feature>
<feature type="compositionally biased region" description="Basic residues" evidence="7">
    <location>
        <begin position="639"/>
        <end position="650"/>
    </location>
</feature>
<dbReference type="Pfam" id="PF03851">
    <property type="entry name" value="UvdE"/>
    <property type="match status" value="1"/>
</dbReference>
<evidence type="ECO:0000256" key="4">
    <source>
        <dbReference type="ARBA" id="ARBA00022769"/>
    </source>
</evidence>
<dbReference type="PANTHER" id="PTHR31290:SF5">
    <property type="entry name" value="UV-DAMAGE ENDONUCLEASE"/>
    <property type="match status" value="1"/>
</dbReference>
<keyword evidence="6" id="KW-0234">DNA repair</keyword>
<dbReference type="RefSeq" id="XP_070901235.1">
    <property type="nucleotide sequence ID" value="XM_071045062.1"/>
</dbReference>
<name>A0ABR4KP69_9EURO</name>
<organism evidence="9 10">
    <name type="scientific">Aspergillus pseudodeflectus</name>
    <dbReference type="NCBI Taxonomy" id="176178"/>
    <lineage>
        <taxon>Eukaryota</taxon>
        <taxon>Fungi</taxon>
        <taxon>Dikarya</taxon>
        <taxon>Ascomycota</taxon>
        <taxon>Pezizomycotina</taxon>
        <taxon>Eurotiomycetes</taxon>
        <taxon>Eurotiomycetidae</taxon>
        <taxon>Eurotiales</taxon>
        <taxon>Aspergillaceae</taxon>
        <taxon>Aspergillus</taxon>
        <taxon>Aspergillus subgen. Nidulantes</taxon>
    </lineage>
</organism>
<keyword evidence="3" id="KW-0227">DNA damage</keyword>